<dbReference type="EMBL" id="QVID01000001">
    <property type="protein sequence ID" value="RFN59795.1"/>
    <property type="molecule type" value="Genomic_DNA"/>
</dbReference>
<evidence type="ECO:0000313" key="1">
    <source>
        <dbReference type="EMBL" id="RFN59795.1"/>
    </source>
</evidence>
<dbReference type="AlphaFoldDB" id="A0A3E1QCB8"/>
<dbReference type="Proteomes" id="UP000261082">
    <property type="component" value="Unassembled WGS sequence"/>
</dbReference>
<keyword evidence="2" id="KW-1185">Reference proteome</keyword>
<name>A0A3E1QCB8_9FLAO</name>
<dbReference type="RefSeq" id="WP_117158856.1">
    <property type="nucleotide sequence ID" value="NZ_QVID01000001.1"/>
</dbReference>
<comment type="caution">
    <text evidence="1">The sequence shown here is derived from an EMBL/GenBank/DDBJ whole genome shotgun (WGS) entry which is preliminary data.</text>
</comment>
<gene>
    <name evidence="1" type="ORF">DZ858_07015</name>
</gene>
<sequence length="238" mass="27393">MKRSWEYIKFVLLFGLVVFLFSFTKQRNSSRNLEKTTIEFLDESSPFITRNTVNKLLIQNYDSVTSIRKDRLVLKEVESRLLENDMIFDAQVFITLSGTLGAKIKQRKPLGRVAASLDYYIDEEGKEMPLSSVYTERVPLITGVSKSNFSTVTPLLKAINEDPFMKSSVIGLELRQNGNIELRLRKHNFKVLFGKPKAIANKFQNFKAFYKKTKQDNKLSSYKLVNLQFGNQVVATKL</sequence>
<accession>A0A3E1QCB8</accession>
<organism evidence="1 2">
    <name type="scientific">Marixanthomonas ophiurae</name>
    <dbReference type="NCBI Taxonomy" id="387659"/>
    <lineage>
        <taxon>Bacteria</taxon>
        <taxon>Pseudomonadati</taxon>
        <taxon>Bacteroidota</taxon>
        <taxon>Flavobacteriia</taxon>
        <taxon>Flavobacteriales</taxon>
        <taxon>Flavobacteriaceae</taxon>
        <taxon>Marixanthomonas</taxon>
    </lineage>
</organism>
<dbReference type="GO" id="GO:0051301">
    <property type="term" value="P:cell division"/>
    <property type="evidence" value="ECO:0007669"/>
    <property type="project" value="UniProtKB-KW"/>
</dbReference>
<evidence type="ECO:0008006" key="3">
    <source>
        <dbReference type="Google" id="ProtNLM"/>
    </source>
</evidence>
<reference evidence="1 2" key="1">
    <citation type="journal article" date="2007" name="Int. J. Syst. Evol. Microbiol.">
        <title>Marixanthomonas ophiurae gen. nov., sp. nov., a marine bacterium of the family Flavobacteriaceae isolated from a deep-sea brittle star.</title>
        <authorList>
            <person name="Romanenko L.A."/>
            <person name="Uchino M."/>
            <person name="Frolova G.M."/>
            <person name="Mikhailov V.V."/>
        </authorList>
    </citation>
    <scope>NUCLEOTIDE SEQUENCE [LARGE SCALE GENOMIC DNA]</scope>
    <source>
        <strain evidence="1 2">KMM 3046</strain>
    </source>
</reference>
<protein>
    <recommendedName>
        <fullName evidence="3">Cell division protein FtsQ</fullName>
    </recommendedName>
</protein>
<proteinExistence type="predicted"/>
<dbReference type="OrthoDB" id="1466667at2"/>
<evidence type="ECO:0000313" key="2">
    <source>
        <dbReference type="Proteomes" id="UP000261082"/>
    </source>
</evidence>